<evidence type="ECO:0000313" key="4">
    <source>
        <dbReference type="Proteomes" id="UP000440498"/>
    </source>
</evidence>
<accession>A0A6A7N6J9</accession>
<feature type="region of interest" description="Disordered" evidence="2">
    <location>
        <begin position="1"/>
        <end position="92"/>
    </location>
</feature>
<comment type="caution">
    <text evidence="3">The sequence shown here is derived from an EMBL/GenBank/DDBJ whole genome shotgun (WGS) entry which is preliminary data.</text>
</comment>
<keyword evidence="1" id="KW-0175">Coiled coil</keyword>
<sequence>MLKIFKSSNQVVGHSMRGEVDSPRPNSQLTASKATSSGISHRLFGPKNLKTENTLAARKPSVSPPPSEGRLLSTPRPTANKKSSRKMFGPKDLKNSVNNNIIKDKNDIESYRKIIKNTVNIDEWGAKEYDGKIEIFNFDFKASFSASRAAFEAANPSMKKYQFELNKLKSEAAELKQKENMLGSEIAKLRGSDKPADLKKTKELAGEKDRVSKQLKSKNGEIIKKEARIYDREAPLRAQDAPKRQQQELLKKLIANIRTIETEKHPFERDLSPAVGEGHPYFVPAVPLKANKRPDLELCTSTEILSTEVTLNRTYDHGIKRYTEYLKTHPEDKNATQLLVHLKTLKSFSDKLLKDFMTIFPADTDEKRTALAEALSKLNDDEFIAACVGMNNIRILEDKNPLSIENTSSANSTVSILPTQRIVRYKLLAAEVYRIHEKNCRETNAPQNSAYAKLENTMREIAQKVQDATNKM</sequence>
<keyword evidence="4" id="KW-1185">Reference proteome</keyword>
<evidence type="ECO:0000256" key="2">
    <source>
        <dbReference type="SAM" id="MobiDB-lite"/>
    </source>
</evidence>
<reference evidence="3 4" key="1">
    <citation type="submission" date="2019-10" db="EMBL/GenBank/DDBJ databases">
        <title>Two novel species isolated from a subtropical stream in China.</title>
        <authorList>
            <person name="Lu H."/>
        </authorList>
    </citation>
    <scope>NUCLEOTIDE SEQUENCE [LARGE SCALE GENOMIC DNA]</scope>
    <source>
        <strain evidence="3 4">FT29W</strain>
    </source>
</reference>
<feature type="compositionally biased region" description="Polar residues" evidence="2">
    <location>
        <begin position="24"/>
        <end position="39"/>
    </location>
</feature>
<feature type="coiled-coil region" evidence="1">
    <location>
        <begin position="158"/>
        <end position="185"/>
    </location>
</feature>
<proteinExistence type="predicted"/>
<dbReference type="RefSeq" id="WP_152840007.1">
    <property type="nucleotide sequence ID" value="NZ_WHUG01000009.1"/>
</dbReference>
<organism evidence="3 4">
    <name type="scientific">Rugamonas aquatica</name>
    <dbReference type="NCBI Taxonomy" id="2743357"/>
    <lineage>
        <taxon>Bacteria</taxon>
        <taxon>Pseudomonadati</taxon>
        <taxon>Pseudomonadota</taxon>
        <taxon>Betaproteobacteria</taxon>
        <taxon>Burkholderiales</taxon>
        <taxon>Oxalobacteraceae</taxon>
        <taxon>Telluria group</taxon>
        <taxon>Rugamonas</taxon>
    </lineage>
</organism>
<dbReference type="InterPro" id="IPR035899">
    <property type="entry name" value="DBL_dom_sf"/>
</dbReference>
<dbReference type="AlphaFoldDB" id="A0A6A7N6J9"/>
<dbReference type="SUPFAM" id="SSF48065">
    <property type="entry name" value="DBL homology domain (DH-domain)"/>
    <property type="match status" value="1"/>
</dbReference>
<gene>
    <name evidence="3" type="ORF">GEV02_21450</name>
</gene>
<dbReference type="Proteomes" id="UP000440498">
    <property type="component" value="Unassembled WGS sequence"/>
</dbReference>
<feature type="compositionally biased region" description="Polar residues" evidence="2">
    <location>
        <begin position="1"/>
        <end position="12"/>
    </location>
</feature>
<evidence type="ECO:0000256" key="1">
    <source>
        <dbReference type="SAM" id="Coils"/>
    </source>
</evidence>
<dbReference type="EMBL" id="WHUG01000009">
    <property type="protein sequence ID" value="MQA40713.1"/>
    <property type="molecule type" value="Genomic_DNA"/>
</dbReference>
<evidence type="ECO:0000313" key="3">
    <source>
        <dbReference type="EMBL" id="MQA40713.1"/>
    </source>
</evidence>
<name>A0A6A7N6J9_9BURK</name>
<protein>
    <submittedName>
        <fullName evidence="3">Uncharacterized protein</fullName>
    </submittedName>
</protein>